<feature type="transmembrane region" description="Helical" evidence="1">
    <location>
        <begin position="309"/>
        <end position="338"/>
    </location>
</feature>
<feature type="transmembrane region" description="Helical" evidence="1">
    <location>
        <begin position="53"/>
        <end position="72"/>
    </location>
</feature>
<organism evidence="2 3">
    <name type="scientific">Candidatus Zymogenus saltonus</name>
    <dbReference type="NCBI Taxonomy" id="2844893"/>
    <lineage>
        <taxon>Bacteria</taxon>
        <taxon>Deltaproteobacteria</taxon>
        <taxon>Candidatus Zymogenia</taxon>
        <taxon>Candidatus Zymogeniales</taxon>
        <taxon>Candidatus Zymogenaceae</taxon>
        <taxon>Candidatus Zymogenus</taxon>
    </lineage>
</organism>
<dbReference type="AlphaFoldDB" id="A0A9D8PNR2"/>
<proteinExistence type="predicted"/>
<feature type="transmembrane region" description="Helical" evidence="1">
    <location>
        <begin position="390"/>
        <end position="411"/>
    </location>
</feature>
<comment type="caution">
    <text evidence="2">The sequence shown here is derived from an EMBL/GenBank/DDBJ whole genome shotgun (WGS) entry which is preliminary data.</text>
</comment>
<evidence type="ECO:0000313" key="2">
    <source>
        <dbReference type="EMBL" id="MBN1572673.1"/>
    </source>
</evidence>
<gene>
    <name evidence="2" type="ORF">JW984_05685</name>
</gene>
<feature type="transmembrane region" description="Helical" evidence="1">
    <location>
        <begin position="235"/>
        <end position="259"/>
    </location>
</feature>
<reference evidence="2" key="2">
    <citation type="submission" date="2021-01" db="EMBL/GenBank/DDBJ databases">
        <authorList>
            <person name="Hahn C.R."/>
            <person name="Youssef N.H."/>
            <person name="Elshahed M."/>
        </authorList>
    </citation>
    <scope>NUCLEOTIDE SEQUENCE</scope>
    <source>
        <strain evidence="2">Zod_Metabat.24</strain>
    </source>
</reference>
<keyword evidence="1" id="KW-0812">Transmembrane</keyword>
<accession>A0A9D8PNR2</accession>
<dbReference type="EMBL" id="JAFGIX010000027">
    <property type="protein sequence ID" value="MBN1572673.1"/>
    <property type="molecule type" value="Genomic_DNA"/>
</dbReference>
<dbReference type="InterPro" id="IPR007294">
    <property type="entry name" value="DUF401"/>
</dbReference>
<feature type="transmembrane region" description="Helical" evidence="1">
    <location>
        <begin position="98"/>
        <end position="122"/>
    </location>
</feature>
<name>A0A9D8PNR2_9DELT</name>
<keyword evidence="1" id="KW-1133">Transmembrane helix</keyword>
<dbReference type="Pfam" id="PF04165">
    <property type="entry name" value="DUF401"/>
    <property type="match status" value="1"/>
</dbReference>
<dbReference type="PANTHER" id="PTHR39556">
    <property type="entry name" value="PROTEIN, PUTATIVE-RELATED"/>
    <property type="match status" value="1"/>
</dbReference>
<feature type="transmembrane region" description="Helical" evidence="1">
    <location>
        <begin position="174"/>
        <end position="191"/>
    </location>
</feature>
<keyword evidence="1" id="KW-0472">Membrane</keyword>
<evidence type="ECO:0000313" key="3">
    <source>
        <dbReference type="Proteomes" id="UP000809273"/>
    </source>
</evidence>
<evidence type="ECO:0000256" key="1">
    <source>
        <dbReference type="SAM" id="Phobius"/>
    </source>
</evidence>
<feature type="transmembrane region" description="Helical" evidence="1">
    <location>
        <begin position="350"/>
        <end position="370"/>
    </location>
</feature>
<dbReference type="Proteomes" id="UP000809273">
    <property type="component" value="Unassembled WGS sequence"/>
</dbReference>
<sequence length="412" mass="44568">MGVLRFSLVAFLLILLIKKKFDLGLSLMIAAVCLGLMYQMAPVDLGVALFKSSINVMGLLLLTAVMMIIFLSELMKKAGRIKTLVSSLRSMLGDPRGVVTLVPAMIGLLPIIGGAIISAPMVEEASEELKLTAPRKTFLNYWFRHLWEYIFPTYPGVIFSAAILDIGLRDVAKANFPLTIVALASGLFFGMRGIKHDKGWDGGISGKLISDFIISALPLIVVIAAVLSIKTESVLGSLLVLNISLAVVFTFSAILYRIGPKDIWEIVKANFSIKFVLIVIGILIFKGILEATGAVQDISSDLNTFGIPVYLVLIILPFIIGVSTGLTMAYVGITFPILLPFFTTGDYGMVAFMLAYAGGYAGVMLSPVHMCLVLTAEYFKADLGAVYREIVKPVAVVLGFALATYLVVFYVL</sequence>
<feature type="transmembrane region" description="Helical" evidence="1">
    <location>
        <begin position="21"/>
        <end position="41"/>
    </location>
</feature>
<dbReference type="PANTHER" id="PTHR39556:SF1">
    <property type="entry name" value="PROTEIN, PUTATIVE-RELATED"/>
    <property type="match status" value="1"/>
</dbReference>
<protein>
    <submittedName>
        <fullName evidence="2">DUF401 family protein</fullName>
    </submittedName>
</protein>
<feature type="transmembrane region" description="Helical" evidence="1">
    <location>
        <begin position="212"/>
        <end position="229"/>
    </location>
</feature>
<reference evidence="2" key="1">
    <citation type="journal article" date="2021" name="Environ. Microbiol.">
        <title>Genomic characterization of three novel Desulfobacterota classes expand the metabolic and phylogenetic diversity of the phylum.</title>
        <authorList>
            <person name="Murphy C.L."/>
            <person name="Biggerstaff J."/>
            <person name="Eichhorn A."/>
            <person name="Ewing E."/>
            <person name="Shahan R."/>
            <person name="Soriano D."/>
            <person name="Stewart S."/>
            <person name="VanMol K."/>
            <person name="Walker R."/>
            <person name="Walters P."/>
            <person name="Elshahed M.S."/>
            <person name="Youssef N.H."/>
        </authorList>
    </citation>
    <scope>NUCLEOTIDE SEQUENCE</scope>
    <source>
        <strain evidence="2">Zod_Metabat.24</strain>
    </source>
</reference>
<feature type="transmembrane region" description="Helical" evidence="1">
    <location>
        <begin position="271"/>
        <end position="289"/>
    </location>
</feature>